<dbReference type="Proteomes" id="UP000008068">
    <property type="component" value="Unassembled WGS sequence"/>
</dbReference>
<sequence length="117" mass="13494">MISELFSRILVLNRLPQRDPDLRTLPVNCLKCCGVFEAKGTQKSEGNENEKEVLGSLEVKCWAFRKYTICHAVWGQRETLDNGLELKESHFVRQVAAVYVQNQDRSPSSRLERDEIQ</sequence>
<proteinExistence type="predicted"/>
<dbReference type="HOGENOM" id="CLU_2086928_0_0_1"/>
<evidence type="ECO:0000313" key="2">
    <source>
        <dbReference type="Proteomes" id="UP000008068"/>
    </source>
</evidence>
<reference evidence="2" key="1">
    <citation type="submission" date="2011-07" db="EMBL/GenBank/DDBJ databases">
        <authorList>
            <consortium name="Caenorhabditis brenneri Sequencing and Analysis Consortium"/>
            <person name="Wilson R.K."/>
        </authorList>
    </citation>
    <scope>NUCLEOTIDE SEQUENCE [LARGE SCALE GENOMIC DNA]</scope>
    <source>
        <strain evidence="2">PB2801</strain>
    </source>
</reference>
<dbReference type="EMBL" id="GL380056">
    <property type="protein sequence ID" value="EGT44561.1"/>
    <property type="molecule type" value="Genomic_DNA"/>
</dbReference>
<name>G0P411_CAEBE</name>
<dbReference type="InParanoid" id="G0P411"/>
<protein>
    <submittedName>
        <fullName evidence="1">Uncharacterized protein</fullName>
    </submittedName>
</protein>
<gene>
    <name evidence="1" type="ORF">CAEBREN_05547</name>
</gene>
<dbReference type="AlphaFoldDB" id="G0P411"/>
<accession>G0P411</accession>
<organism evidence="2">
    <name type="scientific">Caenorhabditis brenneri</name>
    <name type="common">Nematode worm</name>
    <dbReference type="NCBI Taxonomy" id="135651"/>
    <lineage>
        <taxon>Eukaryota</taxon>
        <taxon>Metazoa</taxon>
        <taxon>Ecdysozoa</taxon>
        <taxon>Nematoda</taxon>
        <taxon>Chromadorea</taxon>
        <taxon>Rhabditida</taxon>
        <taxon>Rhabditina</taxon>
        <taxon>Rhabditomorpha</taxon>
        <taxon>Rhabditoidea</taxon>
        <taxon>Rhabditidae</taxon>
        <taxon>Peloderinae</taxon>
        <taxon>Caenorhabditis</taxon>
    </lineage>
</organism>
<keyword evidence="2" id="KW-1185">Reference proteome</keyword>
<evidence type="ECO:0000313" key="1">
    <source>
        <dbReference type="EMBL" id="EGT44561.1"/>
    </source>
</evidence>